<dbReference type="Proteomes" id="UP000537825">
    <property type="component" value="Unassembled WGS sequence"/>
</dbReference>
<proteinExistence type="predicted"/>
<reference evidence="1 2" key="1">
    <citation type="submission" date="2020-01" db="EMBL/GenBank/DDBJ databases">
        <title>The draft genome sequence of Corallococcus exiguus DSM 14696.</title>
        <authorList>
            <person name="Zhang X."/>
            <person name="Zhu H."/>
        </authorList>
    </citation>
    <scope>NUCLEOTIDE SEQUENCE [LARGE SCALE GENOMIC DNA]</scope>
    <source>
        <strain evidence="1 2">DSM 14696</strain>
    </source>
</reference>
<name>A0A7X4YET0_9BACT</name>
<evidence type="ECO:0000313" key="1">
    <source>
        <dbReference type="EMBL" id="NBC43916.1"/>
    </source>
</evidence>
<sequence length="213" mass="23279">MGTALAQRLLNGRSKHAAGALDACKRGEWAEFVNRMAPPKPFLLGRRGYGRCLAHAERSLAGPVTVKLMLVPLWACSTEDGASTEWVAMHGVAEEGQPLSELEVGPFIGMKDASPRADALWECTVRRWTAATVVMSRFYAPDAPLVLRAGDFGVREAWLEEVVSVTVREAEPLPRPTREVPMFTNGFEPRVRVSPELESQIQAMCFTAGVVDG</sequence>
<gene>
    <name evidence="1" type="ORF">GTZ93_29325</name>
</gene>
<organism evidence="1 2">
    <name type="scientific">Corallococcus exiguus</name>
    <dbReference type="NCBI Taxonomy" id="83462"/>
    <lineage>
        <taxon>Bacteria</taxon>
        <taxon>Pseudomonadati</taxon>
        <taxon>Myxococcota</taxon>
        <taxon>Myxococcia</taxon>
        <taxon>Myxococcales</taxon>
        <taxon>Cystobacterineae</taxon>
        <taxon>Myxococcaceae</taxon>
        <taxon>Corallococcus</taxon>
    </lineage>
</organism>
<dbReference type="AlphaFoldDB" id="A0A7X4YET0"/>
<keyword evidence="2" id="KW-1185">Reference proteome</keyword>
<dbReference type="RefSeq" id="WP_139915053.1">
    <property type="nucleotide sequence ID" value="NZ_CBCSLE010000003.1"/>
</dbReference>
<accession>A0A7X4YET0</accession>
<dbReference type="EMBL" id="JAAAPK010000009">
    <property type="protein sequence ID" value="NBC43916.1"/>
    <property type="molecule type" value="Genomic_DNA"/>
</dbReference>
<protein>
    <submittedName>
        <fullName evidence="1">Uncharacterized protein</fullName>
    </submittedName>
</protein>
<comment type="caution">
    <text evidence="1">The sequence shown here is derived from an EMBL/GenBank/DDBJ whole genome shotgun (WGS) entry which is preliminary data.</text>
</comment>
<evidence type="ECO:0000313" key="2">
    <source>
        <dbReference type="Proteomes" id="UP000537825"/>
    </source>
</evidence>